<organism evidence="1 2">
    <name type="scientific">Paenibacillus gallinarum</name>
    <dbReference type="NCBI Taxonomy" id="2762232"/>
    <lineage>
        <taxon>Bacteria</taxon>
        <taxon>Bacillati</taxon>
        <taxon>Bacillota</taxon>
        <taxon>Bacilli</taxon>
        <taxon>Bacillales</taxon>
        <taxon>Paenibacillaceae</taxon>
        <taxon>Paenibacillus</taxon>
    </lineage>
</organism>
<dbReference type="EMBL" id="JACSQL010000015">
    <property type="protein sequence ID" value="MBD7970787.1"/>
    <property type="molecule type" value="Genomic_DNA"/>
</dbReference>
<proteinExistence type="predicted"/>
<dbReference type="Proteomes" id="UP000608071">
    <property type="component" value="Unassembled WGS sequence"/>
</dbReference>
<sequence>MEQDIEQLWSNQSAERWKRRKGELAAWIERPKPQNGQKKLMLFDDIEVDASIYPALMALKNLDFKTEYSCAGVSILDEPEDHSLYAYVTLMEGPNTDQFVKYAMQRMGYRLLVTYEGLKHRYDLSSFYISQNRSFCYGLELCAKEFSYKMLQP</sequence>
<comment type="caution">
    <text evidence="1">The sequence shown here is derived from an EMBL/GenBank/DDBJ whole genome shotgun (WGS) entry which is preliminary data.</text>
</comment>
<reference evidence="1 2" key="1">
    <citation type="submission" date="2020-08" db="EMBL/GenBank/DDBJ databases">
        <title>A Genomic Blueprint of the Chicken Gut Microbiome.</title>
        <authorList>
            <person name="Gilroy R."/>
            <person name="Ravi A."/>
            <person name="Getino M."/>
            <person name="Pursley I."/>
            <person name="Horton D.L."/>
            <person name="Alikhan N.-F."/>
            <person name="Baker D."/>
            <person name="Gharbi K."/>
            <person name="Hall N."/>
            <person name="Watson M."/>
            <person name="Adriaenssens E.M."/>
            <person name="Foster-Nyarko E."/>
            <person name="Jarju S."/>
            <person name="Secka A."/>
            <person name="Antonio M."/>
            <person name="Oren A."/>
            <person name="Chaudhuri R."/>
            <person name="La Ragione R.M."/>
            <person name="Hildebrand F."/>
            <person name="Pallen M.J."/>
        </authorList>
    </citation>
    <scope>NUCLEOTIDE SEQUENCE [LARGE SCALE GENOMIC DNA]</scope>
    <source>
        <strain evidence="1 2">Sa2BVA9</strain>
    </source>
</reference>
<protein>
    <submittedName>
        <fullName evidence="1">Uncharacterized protein</fullName>
    </submittedName>
</protein>
<keyword evidence="2" id="KW-1185">Reference proteome</keyword>
<dbReference type="RefSeq" id="WP_191804199.1">
    <property type="nucleotide sequence ID" value="NZ_JACSQL010000015.1"/>
</dbReference>
<evidence type="ECO:0000313" key="2">
    <source>
        <dbReference type="Proteomes" id="UP000608071"/>
    </source>
</evidence>
<evidence type="ECO:0000313" key="1">
    <source>
        <dbReference type="EMBL" id="MBD7970787.1"/>
    </source>
</evidence>
<gene>
    <name evidence="1" type="ORF">H9647_22225</name>
</gene>
<accession>A0ABR8T4X5</accession>
<name>A0ABR8T4X5_9BACL</name>